<evidence type="ECO:0008006" key="3">
    <source>
        <dbReference type="Google" id="ProtNLM"/>
    </source>
</evidence>
<organism evidence="1 2">
    <name type="scientific">Acinetobacter venetianus</name>
    <dbReference type="NCBI Taxonomy" id="52133"/>
    <lineage>
        <taxon>Bacteria</taxon>
        <taxon>Pseudomonadati</taxon>
        <taxon>Pseudomonadota</taxon>
        <taxon>Gammaproteobacteria</taxon>
        <taxon>Moraxellales</taxon>
        <taxon>Moraxellaceae</taxon>
        <taxon>Acinetobacter</taxon>
    </lineage>
</organism>
<protein>
    <recommendedName>
        <fullName evidence="3">EsvE2</fullName>
    </recommendedName>
</protein>
<dbReference type="Proteomes" id="UP000075544">
    <property type="component" value="Unassembled WGS sequence"/>
</dbReference>
<name>A0A150HRA0_9GAMM</name>
<evidence type="ECO:0000313" key="2">
    <source>
        <dbReference type="Proteomes" id="UP000075544"/>
    </source>
</evidence>
<dbReference type="AlphaFoldDB" id="A0A150HRA0"/>
<gene>
    <name evidence="1" type="ORF">AVENLUH13518_02639</name>
</gene>
<dbReference type="EMBL" id="JRHX01000079">
    <property type="protein sequence ID" value="KXZ69193.1"/>
    <property type="molecule type" value="Genomic_DNA"/>
</dbReference>
<dbReference type="RefSeq" id="WP_019384671.1">
    <property type="nucleotide sequence ID" value="NZ_JRHX01000079.1"/>
</dbReference>
<reference evidence="1 2" key="1">
    <citation type="journal article" date="2016" name="Sci. Rep.">
        <title>Genomic and phenotypic characterization of the species Acinetobacter venetianus.</title>
        <authorList>
            <person name="Fondi M."/>
            <person name="Maida I."/>
            <person name="Perrin E."/>
            <person name="Orlandini V."/>
            <person name="La Torre L."/>
            <person name="Bosi E."/>
            <person name="Negroni A."/>
            <person name="Zanaroli G."/>
            <person name="Fava F."/>
            <person name="Decorosi F."/>
            <person name="Giovannetti L."/>
            <person name="Viti C."/>
            <person name="Vaneechoutte M."/>
            <person name="Dijkshoorn L."/>
            <person name="Fani R."/>
        </authorList>
    </citation>
    <scope>NUCLEOTIDE SEQUENCE [LARGE SCALE GENOMIC DNA]</scope>
    <source>
        <strain evidence="1 2">LUH13518</strain>
    </source>
</reference>
<accession>A0A150HRA0</accession>
<comment type="caution">
    <text evidence="1">The sequence shown here is derived from an EMBL/GenBank/DDBJ whole genome shotgun (WGS) entry which is preliminary data.</text>
</comment>
<dbReference type="PATRIC" id="fig|52133.19.peg.2672"/>
<evidence type="ECO:0000313" key="1">
    <source>
        <dbReference type="EMBL" id="KXZ69193.1"/>
    </source>
</evidence>
<sequence length="219" mass="24190">MTSYFGILPSASLSQDIQLAQANRDSKEPQYPLRDKISLQLTDELIDTMLVHLVQQFPPSEKRDTTEGLAIKIRGIVETLMKQLLGKASNDQVLESLAFMEKSLFVDNEGQQRIGAVLPDSLVADMKKSFAEVAAGNGKEQREALTKQFKAFADALIQHFMTDFNKTLGLGMVKRGVASVATSGVETAVHIVIKKLIPSLSQAELDVFTKHFDQLLVQK</sequence>
<proteinExistence type="predicted"/>